<dbReference type="Proteomes" id="UP000274131">
    <property type="component" value="Unassembled WGS sequence"/>
</dbReference>
<evidence type="ECO:0000259" key="3">
    <source>
        <dbReference type="Pfam" id="PF24615"/>
    </source>
</evidence>
<dbReference type="InterPro" id="IPR057134">
    <property type="entry name" value="Spectrin_Anc-1_3"/>
</dbReference>
<protein>
    <submittedName>
        <fullName evidence="6">KASH domain-containing protein</fullName>
    </submittedName>
</protein>
<evidence type="ECO:0000256" key="1">
    <source>
        <dbReference type="SAM" id="Coils"/>
    </source>
</evidence>
<dbReference type="Pfam" id="PF24611">
    <property type="entry name" value="Spectrin_Anc-1"/>
    <property type="match status" value="1"/>
</dbReference>
<accession>A0A0N4UTN3</accession>
<feature type="coiled-coil region" evidence="1">
    <location>
        <begin position="462"/>
        <end position="545"/>
    </location>
</feature>
<feature type="domain" description="Nuclear anchorage protein 1 spectrin-like repeat" evidence="2">
    <location>
        <begin position="213"/>
        <end position="324"/>
    </location>
</feature>
<evidence type="ECO:0000313" key="4">
    <source>
        <dbReference type="EMBL" id="VDD85305.1"/>
    </source>
</evidence>
<feature type="coiled-coil region" evidence="1">
    <location>
        <begin position="68"/>
        <end position="136"/>
    </location>
</feature>
<sequence length="713" mass="82179">EEGKNLRDYIGDWLKRLKDFQQRLKDSVGNKLAAIAEFVALQTDVRNQLDSLKSTPVPDVFNLSVMSCNERLEELERMAEICDKLKNRMVSANTAELDAEKNVEKDNLLRELEMMEDNLKSEKDTLKKRLSHLLEQEKLAQQAKRLITDIETFVDKGNKLLLDEDANPNFYDRVANESKEVLDAADELFQSRSVEDEDLVEKLKTLLINGQDIKEKLSGRYNLWNKFVSERDLAMENLEHIRGLIDVTKSLRSAEEVLSDLESLKAANEVFEKLKDHMKILGSLCDQLSPLATTYADVRFFDVDVEQTQEEYENLMSEMNRELNDEKAFCEQQEQLTAEFGRIESEQLASRDKDQIIEIISYQLPALEAAVKQFCNDIENSARTRNYVESVVTPSALRSRFEELKKKADELLLEIEQEEELSRVAELQEKLEQISLKSAPNEEELLKLEEQIQQIPVEREDVKLLADQLQSIRARKQEQEAVEKEMSEELNQVTEDMKNIEQNLTAILSRERFEDGDLKELAKLKDEVENNLLKKTDEIASKIAESNVVLNNLEPEIQREHDFVEKVKALIADKTEQVEYKEGVRKALKELENELVESDNLSATAQNIRLSKDVDRVKELLRRLKELQSSLAQYIDRLSAVKGGDFDENEMGMIIEKIREAEATAEGMKALDEALSAQIEAVNHWNADKERLRNETEPVIEAIHTLVDEYANR</sequence>
<keyword evidence="5" id="KW-1185">Reference proteome</keyword>
<feature type="coiled-coil region" evidence="1">
    <location>
        <begin position="581"/>
        <end position="637"/>
    </location>
</feature>
<keyword evidence="1" id="KW-0175">Coiled coil</keyword>
<reference evidence="4 5" key="2">
    <citation type="submission" date="2018-10" db="EMBL/GenBank/DDBJ databases">
        <authorList>
            <consortium name="Pathogen Informatics"/>
        </authorList>
    </citation>
    <scope>NUCLEOTIDE SEQUENCE [LARGE SCALE GENOMIC DNA]</scope>
</reference>
<evidence type="ECO:0000259" key="2">
    <source>
        <dbReference type="Pfam" id="PF24611"/>
    </source>
</evidence>
<dbReference type="AlphaFoldDB" id="A0A0N4UTN3"/>
<reference evidence="6" key="1">
    <citation type="submission" date="2017-02" db="UniProtKB">
        <authorList>
            <consortium name="WormBaseParasite"/>
        </authorList>
    </citation>
    <scope>IDENTIFICATION</scope>
</reference>
<feature type="coiled-coil region" evidence="1">
    <location>
        <begin position="398"/>
        <end position="437"/>
    </location>
</feature>
<dbReference type="OrthoDB" id="5869473at2759"/>
<gene>
    <name evidence="4" type="ORF">EVEC_LOCUS448</name>
</gene>
<organism evidence="6">
    <name type="scientific">Enterobius vermicularis</name>
    <name type="common">Human pinworm</name>
    <dbReference type="NCBI Taxonomy" id="51028"/>
    <lineage>
        <taxon>Eukaryota</taxon>
        <taxon>Metazoa</taxon>
        <taxon>Ecdysozoa</taxon>
        <taxon>Nematoda</taxon>
        <taxon>Chromadorea</taxon>
        <taxon>Rhabditida</taxon>
        <taxon>Spirurina</taxon>
        <taxon>Oxyuridomorpha</taxon>
        <taxon>Oxyuroidea</taxon>
        <taxon>Oxyuridae</taxon>
        <taxon>Enterobius</taxon>
    </lineage>
</organism>
<evidence type="ECO:0000313" key="6">
    <source>
        <dbReference type="WBParaSite" id="EVEC_0000068101-mRNA-1"/>
    </source>
</evidence>
<proteinExistence type="predicted"/>
<dbReference type="Pfam" id="PF24615">
    <property type="entry name" value="Spectrin_Anc-1_2"/>
    <property type="match status" value="1"/>
</dbReference>
<feature type="domain" description="Nuclear anchorage protein 1 spectrin repeat" evidence="3">
    <location>
        <begin position="30"/>
        <end position="133"/>
    </location>
</feature>
<dbReference type="WBParaSite" id="EVEC_0000068101-mRNA-1">
    <property type="protein sequence ID" value="EVEC_0000068101-mRNA-1"/>
    <property type="gene ID" value="EVEC_0000068101"/>
</dbReference>
<dbReference type="EMBL" id="UXUI01000710">
    <property type="protein sequence ID" value="VDD85305.1"/>
    <property type="molecule type" value="Genomic_DNA"/>
</dbReference>
<name>A0A0N4UTN3_ENTVE</name>
<evidence type="ECO:0000313" key="5">
    <source>
        <dbReference type="Proteomes" id="UP000274131"/>
    </source>
</evidence>
<dbReference type="InterPro" id="IPR057133">
    <property type="entry name" value="Spectrin_Anc-1_2"/>
</dbReference>
<dbReference type="STRING" id="51028.A0A0N4UTN3"/>